<evidence type="ECO:0000256" key="1">
    <source>
        <dbReference type="SAM" id="MobiDB-lite"/>
    </source>
</evidence>
<reference evidence="2 3" key="1">
    <citation type="submission" date="2024-04" db="EMBL/GenBank/DDBJ databases">
        <authorList>
            <person name="Abashina T."/>
            <person name="Shaikin A."/>
        </authorList>
    </citation>
    <scope>NUCLEOTIDE SEQUENCE [LARGE SCALE GENOMIC DNA]</scope>
    <source>
        <strain evidence="2 3">AAFK</strain>
    </source>
</reference>
<evidence type="ECO:0008006" key="4">
    <source>
        <dbReference type="Google" id="ProtNLM"/>
    </source>
</evidence>
<feature type="region of interest" description="Disordered" evidence="1">
    <location>
        <begin position="1"/>
        <end position="22"/>
    </location>
</feature>
<accession>A0ABU9DA32</accession>
<gene>
    <name evidence="2" type="ORF">WOB96_11570</name>
</gene>
<comment type="caution">
    <text evidence="2">The sequence shown here is derived from an EMBL/GenBank/DDBJ whole genome shotgun (WGS) entry which is preliminary data.</text>
</comment>
<evidence type="ECO:0000313" key="3">
    <source>
        <dbReference type="Proteomes" id="UP001446205"/>
    </source>
</evidence>
<organism evidence="2 3">
    <name type="scientific">Thermithiobacillus plumbiphilus</name>
    <dbReference type="NCBI Taxonomy" id="1729899"/>
    <lineage>
        <taxon>Bacteria</taxon>
        <taxon>Pseudomonadati</taxon>
        <taxon>Pseudomonadota</taxon>
        <taxon>Acidithiobacillia</taxon>
        <taxon>Acidithiobacillales</taxon>
        <taxon>Thermithiobacillaceae</taxon>
        <taxon>Thermithiobacillus</taxon>
    </lineage>
</organism>
<dbReference type="EMBL" id="JBBPCO010000011">
    <property type="protein sequence ID" value="MEK8090396.1"/>
    <property type="molecule type" value="Genomic_DNA"/>
</dbReference>
<sequence>MPKSPNSAPFIRPNAGTMQLPNRIIGPFSTDLDPTGLTGGKMMKNMGFGAIGFMFALLSTNALSQPGEIAPGNAEERTQAPFAPGAAGKGWESGAAGTHGAPGALTDETGLQGKHSMMGTVQDIDRQKGLVTLSTAPGPLKLHFPPGSLQKLKKGDRIQVNLSFTAVQNGR</sequence>
<evidence type="ECO:0000313" key="2">
    <source>
        <dbReference type="EMBL" id="MEK8090396.1"/>
    </source>
</evidence>
<keyword evidence="3" id="KW-1185">Reference proteome</keyword>
<dbReference type="RefSeq" id="WP_341371451.1">
    <property type="nucleotide sequence ID" value="NZ_JBBPCO010000011.1"/>
</dbReference>
<feature type="region of interest" description="Disordered" evidence="1">
    <location>
        <begin position="79"/>
        <end position="103"/>
    </location>
</feature>
<dbReference type="Proteomes" id="UP001446205">
    <property type="component" value="Unassembled WGS sequence"/>
</dbReference>
<proteinExistence type="predicted"/>
<name>A0ABU9DA32_9PROT</name>
<protein>
    <recommendedName>
        <fullName evidence="4">DUF5666 domain-containing protein</fullName>
    </recommendedName>
</protein>